<dbReference type="Pfam" id="PF00395">
    <property type="entry name" value="SLH"/>
    <property type="match status" value="1"/>
</dbReference>
<evidence type="ECO:0000256" key="1">
    <source>
        <dbReference type="SAM" id="Phobius"/>
    </source>
</evidence>
<dbReference type="EMBL" id="WHZX01000002">
    <property type="protein sequence ID" value="NEG71504.1"/>
    <property type="molecule type" value="Genomic_DNA"/>
</dbReference>
<dbReference type="InterPro" id="IPR001119">
    <property type="entry name" value="SLH_dom"/>
</dbReference>
<evidence type="ECO:0000259" key="2">
    <source>
        <dbReference type="PROSITE" id="PS51272"/>
    </source>
</evidence>
<keyword evidence="1" id="KW-1133">Transmembrane helix</keyword>
<proteinExistence type="predicted"/>
<dbReference type="OrthoDB" id="9758772at2"/>
<dbReference type="AlphaFoldDB" id="A0A7K3TBE7"/>
<reference evidence="3 4" key="1">
    <citation type="submission" date="2019-10" db="EMBL/GenBank/DDBJ databases">
        <title>Bifidobacterium from non-human primates.</title>
        <authorList>
            <person name="Modesto M."/>
        </authorList>
    </citation>
    <scope>NUCLEOTIDE SEQUENCE [LARGE SCALE GENOMIC DNA]</scope>
    <source>
        <strain evidence="3 4">TREM</strain>
    </source>
</reference>
<feature type="domain" description="SLH" evidence="2">
    <location>
        <begin position="378"/>
        <end position="445"/>
    </location>
</feature>
<dbReference type="PROSITE" id="PS51272">
    <property type="entry name" value="SLH"/>
    <property type="match status" value="3"/>
</dbReference>
<accession>A0A7K3TBE7</accession>
<keyword evidence="1" id="KW-0812">Transmembrane</keyword>
<feature type="transmembrane region" description="Helical" evidence="1">
    <location>
        <begin position="65"/>
        <end position="86"/>
    </location>
</feature>
<feature type="domain" description="SLH" evidence="2">
    <location>
        <begin position="446"/>
        <end position="512"/>
    </location>
</feature>
<organism evidence="3 4">
    <name type="scientific">Bifidobacterium ramosum</name>
    <dbReference type="NCBI Taxonomy" id="1798158"/>
    <lineage>
        <taxon>Bacteria</taxon>
        <taxon>Bacillati</taxon>
        <taxon>Actinomycetota</taxon>
        <taxon>Actinomycetes</taxon>
        <taxon>Bifidobacteriales</taxon>
        <taxon>Bifidobacteriaceae</taxon>
        <taxon>Bifidobacterium</taxon>
    </lineage>
</organism>
<evidence type="ECO:0000313" key="4">
    <source>
        <dbReference type="Proteomes" id="UP000469943"/>
    </source>
</evidence>
<name>A0A7K3TBE7_9BIFI</name>
<dbReference type="RefSeq" id="WP_152357738.1">
    <property type="nucleotide sequence ID" value="NZ_WBSM01000002.1"/>
</dbReference>
<comment type="caution">
    <text evidence="3">The sequence shown here is derived from an EMBL/GenBank/DDBJ whole genome shotgun (WGS) entry which is preliminary data.</text>
</comment>
<dbReference type="Proteomes" id="UP000469943">
    <property type="component" value="Unassembled WGS sequence"/>
</dbReference>
<gene>
    <name evidence="3" type="ORF">GFD24_04590</name>
</gene>
<protein>
    <recommendedName>
        <fullName evidence="2">SLH domain-containing protein</fullName>
    </recommendedName>
</protein>
<keyword evidence="1" id="KW-0472">Membrane</keyword>
<sequence>MGVFWVVGCRSWCPVEECLSCGSCGCRDCVFSVCVVWGVGVDGWFRMAGWKEWWFVMRIIGRLGVVWAGVVLAVAMVLSVMTPVALAADAKPASIKLDWNTQSVSKEDFTSGESSSVSGSLNAGGVWMPSPVSAWDDPIARIVSGSRFGAISDNGDGTVRIGLDGWNTKADGTGDWYDFSSDYAYSKDGADCGKDATGCYVFDVVRNGLRDASDGGVKYPAGGVLYAQWKVSRWSKALPDKSPEQKVTRSQLKTFVANTVWDGSYFTAAGSVLYLNACSAKNNLPNYGMLGSCMSEGIPFGALRVGKSGKAAVSFADRVSIAEKSGVDFDAWADQAFNDRTYRYIVIGYYPLCPMWGGNCMPEAEAVAAIDMDRSDSSAVSFKDVDAKTPHADDIEWLASSGISTGWKEADGSSTFRGMSSVKRQDMAAFLYRLAASPKFDETKVRNPFRDVTSKTPHYKEIMWLYSTGVSTGWKMTGGSYEFRGMNSVVRQDMAAFLHRLADYEKAKPTLGKDVTFRDVTSSTPHSADIAWLAKTGVTTGWKEQDGSKTYRGMSTVKRQDMAAFLHRMKLNVLK</sequence>
<feature type="domain" description="SLH" evidence="2">
    <location>
        <begin position="513"/>
        <end position="575"/>
    </location>
</feature>
<evidence type="ECO:0000313" key="3">
    <source>
        <dbReference type="EMBL" id="NEG71504.1"/>
    </source>
</evidence>